<feature type="non-terminal residue" evidence="2">
    <location>
        <position position="177"/>
    </location>
</feature>
<feature type="transmembrane region" description="Helical" evidence="1">
    <location>
        <begin position="67"/>
        <end position="87"/>
    </location>
</feature>
<name>R0IPV8_9BRAS</name>
<protein>
    <submittedName>
        <fullName evidence="2">Uncharacterized protein</fullName>
    </submittedName>
</protein>
<evidence type="ECO:0000313" key="2">
    <source>
        <dbReference type="EMBL" id="EOA39228.1"/>
    </source>
</evidence>
<dbReference type="EMBL" id="KB870805">
    <property type="protein sequence ID" value="EOA39228.1"/>
    <property type="molecule type" value="Genomic_DNA"/>
</dbReference>
<keyword evidence="1" id="KW-0472">Membrane</keyword>
<feature type="transmembrane region" description="Helical" evidence="1">
    <location>
        <begin position="107"/>
        <end position="125"/>
    </location>
</feature>
<dbReference type="PANTHER" id="PTHR46225:SF13">
    <property type="entry name" value="E3 UBIQUITIN-PROTEIN LIGASE-RELATED"/>
    <property type="match status" value="1"/>
</dbReference>
<dbReference type="PANTHER" id="PTHR46225">
    <property type="entry name" value="C3H4 TYPE ZINC FINGER PROTEIN"/>
    <property type="match status" value="1"/>
</dbReference>
<dbReference type="Proteomes" id="UP000029121">
    <property type="component" value="Unassembled WGS sequence"/>
</dbReference>
<dbReference type="STRING" id="81985.R0IPV8"/>
<feature type="transmembrane region" description="Helical" evidence="1">
    <location>
        <begin position="137"/>
        <end position="154"/>
    </location>
</feature>
<keyword evidence="1" id="KW-0812">Transmembrane</keyword>
<sequence length="177" mass="19985">MESPLLSNDEHIVDMTPDDYSSLIYTLVSYPVAIASNLIELIMTLVQIVAAIAVVKGTKGEYPEATWILVYTYGCIASLPILCWRFWQILHPISHLRINRVMFGLRTMFGCFFAGWIMVFFWVFVCSSSSLDHTSQLFWLCVVFLAFGCIRYVLPNVICAATCCCMFTTLCFTAVLG</sequence>
<reference evidence="3" key="1">
    <citation type="journal article" date="2013" name="Nat. Genet.">
        <title>The Capsella rubella genome and the genomic consequences of rapid mating system evolution.</title>
        <authorList>
            <person name="Slotte T."/>
            <person name="Hazzouri K.M."/>
            <person name="Agren J.A."/>
            <person name="Koenig D."/>
            <person name="Maumus F."/>
            <person name="Guo Y.L."/>
            <person name="Steige K."/>
            <person name="Platts A.E."/>
            <person name="Escobar J.S."/>
            <person name="Newman L.K."/>
            <person name="Wang W."/>
            <person name="Mandakova T."/>
            <person name="Vello E."/>
            <person name="Smith L.M."/>
            <person name="Henz S.R."/>
            <person name="Steffen J."/>
            <person name="Takuno S."/>
            <person name="Brandvain Y."/>
            <person name="Coop G."/>
            <person name="Andolfatto P."/>
            <person name="Hu T.T."/>
            <person name="Blanchette M."/>
            <person name="Clark R.M."/>
            <person name="Quesneville H."/>
            <person name="Nordborg M."/>
            <person name="Gaut B.S."/>
            <person name="Lysak M.A."/>
            <person name="Jenkins J."/>
            <person name="Grimwood J."/>
            <person name="Chapman J."/>
            <person name="Prochnik S."/>
            <person name="Shu S."/>
            <person name="Rokhsar D."/>
            <person name="Schmutz J."/>
            <person name="Weigel D."/>
            <person name="Wright S.I."/>
        </authorList>
    </citation>
    <scope>NUCLEOTIDE SEQUENCE [LARGE SCALE GENOMIC DNA]</scope>
    <source>
        <strain evidence="3">cv. Monte Gargano</strain>
    </source>
</reference>
<dbReference type="AlphaFoldDB" id="R0IPV8"/>
<feature type="transmembrane region" description="Helical" evidence="1">
    <location>
        <begin position="30"/>
        <end position="55"/>
    </location>
</feature>
<evidence type="ECO:0000313" key="3">
    <source>
        <dbReference type="Proteomes" id="UP000029121"/>
    </source>
</evidence>
<proteinExistence type="predicted"/>
<evidence type="ECO:0000256" key="1">
    <source>
        <dbReference type="SAM" id="Phobius"/>
    </source>
</evidence>
<organism evidence="2 3">
    <name type="scientific">Capsella rubella</name>
    <dbReference type="NCBI Taxonomy" id="81985"/>
    <lineage>
        <taxon>Eukaryota</taxon>
        <taxon>Viridiplantae</taxon>
        <taxon>Streptophyta</taxon>
        <taxon>Embryophyta</taxon>
        <taxon>Tracheophyta</taxon>
        <taxon>Spermatophyta</taxon>
        <taxon>Magnoliopsida</taxon>
        <taxon>eudicotyledons</taxon>
        <taxon>Gunneridae</taxon>
        <taxon>Pentapetalae</taxon>
        <taxon>rosids</taxon>
        <taxon>malvids</taxon>
        <taxon>Brassicales</taxon>
        <taxon>Brassicaceae</taxon>
        <taxon>Camelineae</taxon>
        <taxon>Capsella</taxon>
    </lineage>
</organism>
<accession>R0IPV8</accession>
<keyword evidence="1" id="KW-1133">Transmembrane helix</keyword>
<gene>
    <name evidence="2" type="ORF">CARUB_v10012205mg</name>
</gene>
<keyword evidence="3" id="KW-1185">Reference proteome</keyword>